<evidence type="ECO:0000259" key="2">
    <source>
        <dbReference type="Pfam" id="PF03061"/>
    </source>
</evidence>
<reference evidence="4" key="1">
    <citation type="journal article" date="2019" name="Int. J. Syst. Evol. Microbiol.">
        <title>The Global Catalogue of Microorganisms (GCM) 10K type strain sequencing project: providing services to taxonomists for standard genome sequencing and annotation.</title>
        <authorList>
            <consortium name="The Broad Institute Genomics Platform"/>
            <consortium name="The Broad Institute Genome Sequencing Center for Infectious Disease"/>
            <person name="Wu L."/>
            <person name="Ma J."/>
        </authorList>
    </citation>
    <scope>NUCLEOTIDE SEQUENCE [LARGE SCALE GENOMIC DNA]</scope>
    <source>
        <strain evidence="4">CCUG 55074</strain>
    </source>
</reference>
<dbReference type="InterPro" id="IPR029069">
    <property type="entry name" value="HotDog_dom_sf"/>
</dbReference>
<dbReference type="Proteomes" id="UP001597216">
    <property type="component" value="Unassembled WGS sequence"/>
</dbReference>
<feature type="region of interest" description="Disordered" evidence="1">
    <location>
        <begin position="1"/>
        <end position="30"/>
    </location>
</feature>
<feature type="domain" description="Thioesterase" evidence="2">
    <location>
        <begin position="56"/>
        <end position="127"/>
    </location>
</feature>
<dbReference type="SUPFAM" id="SSF54637">
    <property type="entry name" value="Thioesterase/thiol ester dehydrase-isomerase"/>
    <property type="match status" value="1"/>
</dbReference>
<evidence type="ECO:0000313" key="3">
    <source>
        <dbReference type="EMBL" id="MFD1189342.1"/>
    </source>
</evidence>
<dbReference type="EMBL" id="JBHTLQ010000003">
    <property type="protein sequence ID" value="MFD1189342.1"/>
    <property type="molecule type" value="Genomic_DNA"/>
</dbReference>
<keyword evidence="3" id="KW-0378">Hydrolase</keyword>
<dbReference type="RefSeq" id="WP_374346620.1">
    <property type="nucleotide sequence ID" value="NZ_JBHTLQ010000003.1"/>
</dbReference>
<evidence type="ECO:0000313" key="4">
    <source>
        <dbReference type="Proteomes" id="UP001597216"/>
    </source>
</evidence>
<dbReference type="InterPro" id="IPR006683">
    <property type="entry name" value="Thioestr_dom"/>
</dbReference>
<protein>
    <submittedName>
        <fullName evidence="3">PaaI family thioesterase</fullName>
        <ecNumber evidence="3">3.1.2.-</ecNumber>
    </submittedName>
</protein>
<accession>A0ABW3SZB0</accession>
<proteinExistence type="predicted"/>
<dbReference type="Pfam" id="PF03061">
    <property type="entry name" value="4HBT"/>
    <property type="match status" value="1"/>
</dbReference>
<sequence>MTAQDDQIPTPPEGFIRSSGRGAFSTHNGPYFHREHPGEFTEQAFFALPRHANGIGLVHGGMLTAFMDGLLANAQYRETRKTGVTIHLSVDFLHMARVGEWVMGEARCTRATKDIAFVEGRAYVGGHDVVRATGVFKLMHKKT</sequence>
<organism evidence="3 4">
    <name type="scientific">Phenylobacterium conjunctum</name>
    <dbReference type="NCBI Taxonomy" id="1298959"/>
    <lineage>
        <taxon>Bacteria</taxon>
        <taxon>Pseudomonadati</taxon>
        <taxon>Pseudomonadota</taxon>
        <taxon>Alphaproteobacteria</taxon>
        <taxon>Caulobacterales</taxon>
        <taxon>Caulobacteraceae</taxon>
        <taxon>Phenylobacterium</taxon>
    </lineage>
</organism>
<dbReference type="CDD" id="cd03443">
    <property type="entry name" value="PaaI_thioesterase"/>
    <property type="match status" value="1"/>
</dbReference>
<comment type="caution">
    <text evidence="3">The sequence shown here is derived from an EMBL/GenBank/DDBJ whole genome shotgun (WGS) entry which is preliminary data.</text>
</comment>
<evidence type="ECO:0000256" key="1">
    <source>
        <dbReference type="SAM" id="MobiDB-lite"/>
    </source>
</evidence>
<gene>
    <name evidence="3" type="ORF">ACFQ27_02020</name>
</gene>
<dbReference type="Gene3D" id="3.10.129.10">
    <property type="entry name" value="Hotdog Thioesterase"/>
    <property type="match status" value="1"/>
</dbReference>
<name>A0ABW3SZB0_9CAUL</name>
<dbReference type="GO" id="GO:0016787">
    <property type="term" value="F:hydrolase activity"/>
    <property type="evidence" value="ECO:0007669"/>
    <property type="project" value="UniProtKB-KW"/>
</dbReference>
<keyword evidence="4" id="KW-1185">Reference proteome</keyword>
<dbReference type="EC" id="3.1.2.-" evidence="3"/>